<feature type="transmembrane region" description="Helical" evidence="9">
    <location>
        <begin position="200"/>
        <end position="224"/>
    </location>
</feature>
<evidence type="ECO:0000259" key="10">
    <source>
        <dbReference type="PROSITE" id="PS50262"/>
    </source>
</evidence>
<dbReference type="GO" id="GO:0005886">
    <property type="term" value="C:plasma membrane"/>
    <property type="evidence" value="ECO:0007669"/>
    <property type="project" value="UniProtKB-SubCell"/>
</dbReference>
<keyword evidence="12" id="KW-1185">Reference proteome</keyword>
<comment type="subcellular location">
    <subcellularLocation>
        <location evidence="1">Cell membrane</location>
        <topology evidence="1">Multi-pass membrane protein</topology>
    </subcellularLocation>
</comment>
<evidence type="ECO:0000313" key="11">
    <source>
        <dbReference type="EMBL" id="OWA53269.1"/>
    </source>
</evidence>
<feature type="domain" description="G-protein coupled receptors family 1 profile" evidence="10">
    <location>
        <begin position="53"/>
        <end position="337"/>
    </location>
</feature>
<dbReference type="Gene3D" id="1.20.1070.10">
    <property type="entry name" value="Rhodopsin 7-helix transmembrane proteins"/>
    <property type="match status" value="1"/>
</dbReference>
<keyword evidence="8" id="KW-0807">Transducer</keyword>
<keyword evidence="2" id="KW-1003">Cell membrane</keyword>
<protein>
    <recommendedName>
        <fullName evidence="10">G-protein coupled receptors family 1 profile domain-containing protein</fullName>
    </recommendedName>
</protein>
<feature type="transmembrane region" description="Helical" evidence="9">
    <location>
        <begin position="280"/>
        <end position="303"/>
    </location>
</feature>
<feature type="transmembrane region" description="Helical" evidence="9">
    <location>
        <begin position="315"/>
        <end position="338"/>
    </location>
</feature>
<keyword evidence="6 9" id="KW-0472">Membrane</keyword>
<dbReference type="OrthoDB" id="10015560at2759"/>
<evidence type="ECO:0000256" key="3">
    <source>
        <dbReference type="ARBA" id="ARBA00022692"/>
    </source>
</evidence>
<evidence type="ECO:0000256" key="6">
    <source>
        <dbReference type="ARBA" id="ARBA00023136"/>
    </source>
</evidence>
<accession>A0A9X6RME3</accession>
<dbReference type="GO" id="GO:0008528">
    <property type="term" value="F:G protein-coupled peptide receptor activity"/>
    <property type="evidence" value="ECO:0007669"/>
    <property type="project" value="TreeGrafter"/>
</dbReference>
<gene>
    <name evidence="11" type="ORF">BV898_17703</name>
</gene>
<keyword evidence="5" id="KW-0297">G-protein coupled receptor</keyword>
<dbReference type="AlphaFoldDB" id="A0A9X6RME3"/>
<dbReference type="Pfam" id="PF00001">
    <property type="entry name" value="7tm_1"/>
    <property type="match status" value="1"/>
</dbReference>
<dbReference type="InterPro" id="IPR000276">
    <property type="entry name" value="GPCR_Rhodpsn"/>
</dbReference>
<feature type="transmembrane region" description="Helical" evidence="9">
    <location>
        <begin position="73"/>
        <end position="92"/>
    </location>
</feature>
<dbReference type="Proteomes" id="UP000192578">
    <property type="component" value="Unassembled WGS sequence"/>
</dbReference>
<comment type="caution">
    <text evidence="11">The sequence shown here is derived from an EMBL/GenBank/DDBJ whole genome shotgun (WGS) entry which is preliminary data.</text>
</comment>
<sequence>MALNVSRVDVTKNSTLIRLNLNNASTAESPIPSVEWSLFAVVYVTVAILGFLLNGTTLLAFLTDRTLHTPFNFTVMHLMALNVVSALLQYAISVPGNLYHGQWLLGELWCDLYLFGQNMVNAAIVSTHGLIAVNRAWAILNPISYRDRNSRRLTMSMLLGLWVFLLLVNFPHYVITGLVYRLPTATSGCKFNNQPVSVYAVFLSVVVYTIPILLVLALFLAVTFGQTFRCCREKNTSARLPANNQVASSAATEEGTNTQITKASGANGTKVLLKAKSRKYLFLSLLTASVVICYLPRTMFAFLSMVTLPNAGAWLAVYLRVANLLYACEVLIDPLLFVMTLDKLRRRIGQLFRRG</sequence>
<reference evidence="12" key="1">
    <citation type="submission" date="2017-01" db="EMBL/GenBank/DDBJ databases">
        <title>Comparative genomics of anhydrobiosis in the tardigrade Hypsibius dujardini.</title>
        <authorList>
            <person name="Yoshida Y."/>
            <person name="Koutsovoulos G."/>
            <person name="Laetsch D."/>
            <person name="Stevens L."/>
            <person name="Kumar S."/>
            <person name="Horikawa D."/>
            <person name="Ishino K."/>
            <person name="Komine S."/>
            <person name="Tomita M."/>
            <person name="Blaxter M."/>
            <person name="Arakawa K."/>
        </authorList>
    </citation>
    <scope>NUCLEOTIDE SEQUENCE [LARGE SCALE GENOMIC DNA]</scope>
    <source>
        <strain evidence="12">Z151</strain>
    </source>
</reference>
<evidence type="ECO:0000256" key="7">
    <source>
        <dbReference type="ARBA" id="ARBA00023170"/>
    </source>
</evidence>
<evidence type="ECO:0000256" key="9">
    <source>
        <dbReference type="SAM" id="Phobius"/>
    </source>
</evidence>
<organism evidence="11 12">
    <name type="scientific">Hypsibius exemplaris</name>
    <name type="common">Freshwater tardigrade</name>
    <dbReference type="NCBI Taxonomy" id="2072580"/>
    <lineage>
        <taxon>Eukaryota</taxon>
        <taxon>Metazoa</taxon>
        <taxon>Ecdysozoa</taxon>
        <taxon>Tardigrada</taxon>
        <taxon>Eutardigrada</taxon>
        <taxon>Parachela</taxon>
        <taxon>Hypsibioidea</taxon>
        <taxon>Hypsibiidae</taxon>
        <taxon>Hypsibius</taxon>
    </lineage>
</organism>
<evidence type="ECO:0000256" key="8">
    <source>
        <dbReference type="ARBA" id="ARBA00023224"/>
    </source>
</evidence>
<evidence type="ECO:0000313" key="12">
    <source>
        <dbReference type="Proteomes" id="UP000192578"/>
    </source>
</evidence>
<evidence type="ECO:0000256" key="1">
    <source>
        <dbReference type="ARBA" id="ARBA00004651"/>
    </source>
</evidence>
<name>A0A9X6RME3_HYPEX</name>
<keyword evidence="7" id="KW-0675">Receptor</keyword>
<feature type="transmembrane region" description="Helical" evidence="9">
    <location>
        <begin position="112"/>
        <end position="137"/>
    </location>
</feature>
<keyword evidence="3 9" id="KW-0812">Transmembrane</keyword>
<keyword evidence="4 9" id="KW-1133">Transmembrane helix</keyword>
<dbReference type="PRINTS" id="PR00237">
    <property type="entry name" value="GPCRRHODOPSN"/>
</dbReference>
<dbReference type="PANTHER" id="PTHR24230">
    <property type="entry name" value="G-PROTEIN COUPLED RECEPTOR"/>
    <property type="match status" value="1"/>
</dbReference>
<dbReference type="InterPro" id="IPR017452">
    <property type="entry name" value="GPCR_Rhodpsn_7TM"/>
</dbReference>
<proteinExistence type="predicted"/>
<dbReference type="PROSITE" id="PS50262">
    <property type="entry name" value="G_PROTEIN_RECEP_F1_2"/>
    <property type="match status" value="1"/>
</dbReference>
<feature type="transmembrane region" description="Helical" evidence="9">
    <location>
        <begin position="36"/>
        <end position="61"/>
    </location>
</feature>
<dbReference type="EMBL" id="MTYJ01000311">
    <property type="protein sequence ID" value="OWA53269.1"/>
    <property type="molecule type" value="Genomic_DNA"/>
</dbReference>
<dbReference type="SUPFAM" id="SSF81321">
    <property type="entry name" value="Family A G protein-coupled receptor-like"/>
    <property type="match status" value="1"/>
</dbReference>
<dbReference type="GO" id="GO:0007218">
    <property type="term" value="P:neuropeptide signaling pathway"/>
    <property type="evidence" value="ECO:0007669"/>
    <property type="project" value="TreeGrafter"/>
</dbReference>
<evidence type="ECO:0000256" key="4">
    <source>
        <dbReference type="ARBA" id="ARBA00022989"/>
    </source>
</evidence>
<feature type="transmembrane region" description="Helical" evidence="9">
    <location>
        <begin position="158"/>
        <end position="180"/>
    </location>
</feature>
<dbReference type="PANTHER" id="PTHR24230:SF163">
    <property type="entry name" value="CORAZONIN RECEPTOR, ISOFORM B"/>
    <property type="match status" value="1"/>
</dbReference>
<evidence type="ECO:0000256" key="5">
    <source>
        <dbReference type="ARBA" id="ARBA00023040"/>
    </source>
</evidence>
<dbReference type="CDD" id="cd00637">
    <property type="entry name" value="7tm_classA_rhodopsin-like"/>
    <property type="match status" value="1"/>
</dbReference>
<evidence type="ECO:0000256" key="2">
    <source>
        <dbReference type="ARBA" id="ARBA00022475"/>
    </source>
</evidence>